<gene>
    <name evidence="3" type="ORF">LECACI_7A002368</name>
</gene>
<feature type="coiled-coil region" evidence="1">
    <location>
        <begin position="44"/>
        <end position="71"/>
    </location>
</feature>
<organism evidence="3 4">
    <name type="scientific">Lecanosticta acicola</name>
    <dbReference type="NCBI Taxonomy" id="111012"/>
    <lineage>
        <taxon>Eukaryota</taxon>
        <taxon>Fungi</taxon>
        <taxon>Dikarya</taxon>
        <taxon>Ascomycota</taxon>
        <taxon>Pezizomycotina</taxon>
        <taxon>Dothideomycetes</taxon>
        <taxon>Dothideomycetidae</taxon>
        <taxon>Mycosphaerellales</taxon>
        <taxon>Mycosphaerellaceae</taxon>
        <taxon>Lecanosticta</taxon>
    </lineage>
</organism>
<feature type="compositionally biased region" description="Low complexity" evidence="2">
    <location>
        <begin position="1"/>
        <end position="17"/>
    </location>
</feature>
<reference evidence="3" key="1">
    <citation type="submission" date="2023-11" db="EMBL/GenBank/DDBJ databases">
        <authorList>
            <person name="Alioto T."/>
            <person name="Alioto T."/>
            <person name="Gomez Garrido J."/>
        </authorList>
    </citation>
    <scope>NUCLEOTIDE SEQUENCE</scope>
</reference>
<evidence type="ECO:0000313" key="3">
    <source>
        <dbReference type="EMBL" id="CAK3894972.1"/>
    </source>
</evidence>
<protein>
    <submittedName>
        <fullName evidence="3">Uncharacterized protein</fullName>
    </submittedName>
</protein>
<dbReference type="Proteomes" id="UP001296104">
    <property type="component" value="Unassembled WGS sequence"/>
</dbReference>
<name>A0AAI8YUP4_9PEZI</name>
<evidence type="ECO:0000313" key="4">
    <source>
        <dbReference type="Proteomes" id="UP001296104"/>
    </source>
</evidence>
<feature type="compositionally biased region" description="Basic and acidic residues" evidence="2">
    <location>
        <begin position="31"/>
        <end position="44"/>
    </location>
</feature>
<accession>A0AAI8YUP4</accession>
<evidence type="ECO:0000256" key="1">
    <source>
        <dbReference type="SAM" id="Coils"/>
    </source>
</evidence>
<dbReference type="EMBL" id="CAVMBE010000010">
    <property type="protein sequence ID" value="CAK3894972.1"/>
    <property type="molecule type" value="Genomic_DNA"/>
</dbReference>
<dbReference type="AlphaFoldDB" id="A0AAI8YUP4"/>
<comment type="caution">
    <text evidence="3">The sequence shown here is derived from an EMBL/GenBank/DDBJ whole genome shotgun (WGS) entry which is preliminary data.</text>
</comment>
<keyword evidence="4" id="KW-1185">Reference proteome</keyword>
<proteinExistence type="predicted"/>
<evidence type="ECO:0000256" key="2">
    <source>
        <dbReference type="SAM" id="MobiDB-lite"/>
    </source>
</evidence>
<sequence>MADTTQNQTVAAQTNTNSEGTNAYRNNKSKKQGEGSDKAETETSAFAKKEIERLQKEVDAYAAQLKAERNCRRVR</sequence>
<feature type="region of interest" description="Disordered" evidence="2">
    <location>
        <begin position="1"/>
        <end position="44"/>
    </location>
</feature>
<keyword evidence="1" id="KW-0175">Coiled coil</keyword>